<dbReference type="GO" id="GO:0016094">
    <property type="term" value="P:polyprenol biosynthetic process"/>
    <property type="evidence" value="ECO:0007669"/>
    <property type="project" value="TreeGrafter"/>
</dbReference>
<dbReference type="OrthoDB" id="4173905at2759"/>
<gene>
    <name evidence="3" type="ORF">CCAM_LOCUS2659</name>
</gene>
<dbReference type="HAMAP" id="MF_01139">
    <property type="entry name" value="ISPT"/>
    <property type="match status" value="1"/>
</dbReference>
<sequence>MESGGAKQSSQMLENVCFFIRKCIVLLLSAAPVPSHIAFIMDGNRRYAKKLSLEEGHGHRAGHSALMSMLKYCYEFGVKYVTIYAFSIDNFKRSPEEVGSLMHLMQEKIEELIKEDTTVNRYGIRVYFKGNLDLLSDSVRSAAERAMVATARNSKATLSICVAYTSTDEIVHAVEQSCEEKWYRINGKSLNSSQNYKHLNGSDKVDSLIAITDVDRNMYMADVPDPDIIIRASGETRLSNFLLWQSAKSLLYSPDSLWPEIGFRHLVWAILNFQRNARYLKDAKEKET</sequence>
<dbReference type="GO" id="GO:0005783">
    <property type="term" value="C:endoplasmic reticulum"/>
    <property type="evidence" value="ECO:0007669"/>
    <property type="project" value="TreeGrafter"/>
</dbReference>
<dbReference type="GO" id="GO:0045547">
    <property type="term" value="F:ditrans,polycis-polyprenyl diphosphate synthase [(2E,6E)-farnesyl diphosphate specific] activity"/>
    <property type="evidence" value="ECO:0007669"/>
    <property type="project" value="TreeGrafter"/>
</dbReference>
<evidence type="ECO:0000256" key="2">
    <source>
        <dbReference type="RuleBase" id="RU363018"/>
    </source>
</evidence>
<dbReference type="CDD" id="cd00475">
    <property type="entry name" value="Cis_IPPS"/>
    <property type="match status" value="1"/>
</dbReference>
<dbReference type="AlphaFoldDB" id="A0A484K5C9"/>
<dbReference type="SUPFAM" id="SSF64005">
    <property type="entry name" value="Undecaprenyl diphosphate synthase"/>
    <property type="match status" value="1"/>
</dbReference>
<dbReference type="PANTHER" id="PTHR10291">
    <property type="entry name" value="DEHYDRODOLICHYL DIPHOSPHATE SYNTHASE FAMILY MEMBER"/>
    <property type="match status" value="1"/>
</dbReference>
<proteinExistence type="inferred from homology"/>
<dbReference type="InterPro" id="IPR001441">
    <property type="entry name" value="UPP_synth-like"/>
</dbReference>
<evidence type="ECO:0000256" key="1">
    <source>
        <dbReference type="ARBA" id="ARBA00022679"/>
    </source>
</evidence>
<organism evidence="3 4">
    <name type="scientific">Cuscuta campestris</name>
    <dbReference type="NCBI Taxonomy" id="132261"/>
    <lineage>
        <taxon>Eukaryota</taxon>
        <taxon>Viridiplantae</taxon>
        <taxon>Streptophyta</taxon>
        <taxon>Embryophyta</taxon>
        <taxon>Tracheophyta</taxon>
        <taxon>Spermatophyta</taxon>
        <taxon>Magnoliopsida</taxon>
        <taxon>eudicotyledons</taxon>
        <taxon>Gunneridae</taxon>
        <taxon>Pentapetalae</taxon>
        <taxon>asterids</taxon>
        <taxon>lamiids</taxon>
        <taxon>Solanales</taxon>
        <taxon>Convolvulaceae</taxon>
        <taxon>Cuscuteae</taxon>
        <taxon>Cuscuta</taxon>
        <taxon>Cuscuta subgen. Grammica</taxon>
        <taxon>Cuscuta sect. Cleistogrammica</taxon>
    </lineage>
</organism>
<dbReference type="PANTHER" id="PTHR10291:SF18">
    <property type="entry name" value="DEHYDRODOLICHYL DIPHOSPHATE SYNTHASE CPT3"/>
    <property type="match status" value="1"/>
</dbReference>
<dbReference type="NCBIfam" id="TIGR00055">
    <property type="entry name" value="uppS"/>
    <property type="match status" value="1"/>
</dbReference>
<reference evidence="3 4" key="1">
    <citation type="submission" date="2018-04" db="EMBL/GenBank/DDBJ databases">
        <authorList>
            <person name="Vogel A."/>
        </authorList>
    </citation>
    <scope>NUCLEOTIDE SEQUENCE [LARGE SCALE GENOMIC DNA]</scope>
</reference>
<keyword evidence="4" id="KW-1185">Reference proteome</keyword>
<keyword evidence="1 2" id="KW-0808">Transferase</keyword>
<dbReference type="Gene3D" id="3.40.1180.10">
    <property type="entry name" value="Decaprenyl diphosphate synthase-like"/>
    <property type="match status" value="1"/>
</dbReference>
<comment type="similarity">
    <text evidence="2">Belongs to the UPP synthase family.</text>
</comment>
<dbReference type="EC" id="2.5.1.-" evidence="2"/>
<protein>
    <recommendedName>
        <fullName evidence="2">Alkyl transferase</fullName>
        <ecNumber evidence="2">2.5.1.-</ecNumber>
    </recommendedName>
</protein>
<name>A0A484K5C9_9ASTE</name>
<dbReference type="EMBL" id="OOIL02000126">
    <property type="protein sequence ID" value="VFQ60883.1"/>
    <property type="molecule type" value="Genomic_DNA"/>
</dbReference>
<evidence type="ECO:0000313" key="3">
    <source>
        <dbReference type="EMBL" id="VFQ60883.1"/>
    </source>
</evidence>
<accession>A0A484K5C9</accession>
<dbReference type="Proteomes" id="UP000595140">
    <property type="component" value="Unassembled WGS sequence"/>
</dbReference>
<evidence type="ECO:0000313" key="4">
    <source>
        <dbReference type="Proteomes" id="UP000595140"/>
    </source>
</evidence>
<dbReference type="InterPro" id="IPR036424">
    <property type="entry name" value="UPP_synth-like_sf"/>
</dbReference>
<dbReference type="Pfam" id="PF01255">
    <property type="entry name" value="Prenyltransf"/>
    <property type="match status" value="1"/>
</dbReference>